<dbReference type="Proteomes" id="UP001500843">
    <property type="component" value="Unassembled WGS sequence"/>
</dbReference>
<feature type="region of interest" description="Disordered" evidence="1">
    <location>
        <begin position="31"/>
        <end position="50"/>
    </location>
</feature>
<comment type="caution">
    <text evidence="3">The sequence shown here is derived from an EMBL/GenBank/DDBJ whole genome shotgun (WGS) entry which is preliminary data.</text>
</comment>
<dbReference type="SUPFAM" id="SSF159941">
    <property type="entry name" value="MM3350-like"/>
    <property type="match status" value="1"/>
</dbReference>
<evidence type="ECO:0000256" key="1">
    <source>
        <dbReference type="SAM" id="MobiDB-lite"/>
    </source>
</evidence>
<dbReference type="InterPro" id="IPR024047">
    <property type="entry name" value="MM3350-like_sf"/>
</dbReference>
<dbReference type="EMBL" id="BAABHM010000018">
    <property type="protein sequence ID" value="GAA4714357.1"/>
    <property type="molecule type" value="Genomic_DNA"/>
</dbReference>
<protein>
    <recommendedName>
        <fullName evidence="2">Plasmid pRiA4b Orf3-like domain-containing protein</fullName>
    </recommendedName>
</protein>
<dbReference type="InterPro" id="IPR012912">
    <property type="entry name" value="Plasmid_pRiA4b_Orf3-like"/>
</dbReference>
<evidence type="ECO:0000313" key="3">
    <source>
        <dbReference type="EMBL" id="GAA4714357.1"/>
    </source>
</evidence>
<name>A0ABP8XSP1_9MICO</name>
<gene>
    <name evidence="3" type="ORF">GCM10023198_41950</name>
</gene>
<proteinExistence type="predicted"/>
<dbReference type="PANTHER" id="PTHR41878">
    <property type="entry name" value="LEXA REPRESSOR-RELATED"/>
    <property type="match status" value="1"/>
</dbReference>
<dbReference type="Gene3D" id="3.10.290.30">
    <property type="entry name" value="MM3350-like"/>
    <property type="match status" value="1"/>
</dbReference>
<reference evidence="4" key="1">
    <citation type="journal article" date="2019" name="Int. J. Syst. Evol. Microbiol.">
        <title>The Global Catalogue of Microorganisms (GCM) 10K type strain sequencing project: providing services to taxonomists for standard genome sequencing and annotation.</title>
        <authorList>
            <consortium name="The Broad Institute Genomics Platform"/>
            <consortium name="The Broad Institute Genome Sequencing Center for Infectious Disease"/>
            <person name="Wu L."/>
            <person name="Ma J."/>
        </authorList>
    </citation>
    <scope>NUCLEOTIDE SEQUENCE [LARGE SCALE GENOMIC DNA]</scope>
    <source>
        <strain evidence="4">JCM 17975</strain>
    </source>
</reference>
<dbReference type="Pfam" id="PF07929">
    <property type="entry name" value="PRiA4_ORF3"/>
    <property type="match status" value="1"/>
</dbReference>
<sequence length="469" mass="52547">MDRDVTSIELWSPEGRQNLLAVWMTTPTGRYRGRVSDDHDTTSPSTTTHSSPAVLQIRIDLDDTKPPTWRRLNLRADLTLDVVHQIIQDAFRWEDSHLHRFALGGSVWDRDAQLFLCPFDVAEGEEEGTPEEQVRLDQVLNDPGDVLRYVYDYGDDWQLRLRLEKVLSADPGTPPAVCVDGRRAAPPEDSRFEYMNDGLAALVEDPDRFEPAEVNEQLGRPWYALRARDVHPRLLELVNMLSITSEGAELGARLAALPDSSERPFDDDLRTALSAHLWFLDRAGDGGIPLTPAGYLRPAVVEEAATLIPSMSDWIGKANREDLTYPVAKFRESLVKRLRLLRKYKGALYLTRAGAAARDRPAVLFEHLAASITPPQERDRSVVDADLLMLAYAAITPDGELPLDRIAAHLTDLGYQYDDGQPIARYDVLHYETNVHDILVNIAEPPAGRRPRSQISAVASALARTALQR</sequence>
<keyword evidence="4" id="KW-1185">Reference proteome</keyword>
<dbReference type="PANTHER" id="PTHR41878:SF1">
    <property type="entry name" value="TNPR PROTEIN"/>
    <property type="match status" value="1"/>
</dbReference>
<accession>A0ABP8XSP1</accession>
<organism evidence="3 4">
    <name type="scientific">Promicromonospora umidemergens</name>
    <dbReference type="NCBI Taxonomy" id="629679"/>
    <lineage>
        <taxon>Bacteria</taxon>
        <taxon>Bacillati</taxon>
        <taxon>Actinomycetota</taxon>
        <taxon>Actinomycetes</taxon>
        <taxon>Micrococcales</taxon>
        <taxon>Promicromonosporaceae</taxon>
        <taxon>Promicromonospora</taxon>
    </lineage>
</organism>
<evidence type="ECO:0000259" key="2">
    <source>
        <dbReference type="Pfam" id="PF07929"/>
    </source>
</evidence>
<feature type="domain" description="Plasmid pRiA4b Orf3-like" evidence="2">
    <location>
        <begin position="54"/>
        <end position="222"/>
    </location>
</feature>
<evidence type="ECO:0000313" key="4">
    <source>
        <dbReference type="Proteomes" id="UP001500843"/>
    </source>
</evidence>